<proteinExistence type="predicted"/>
<comment type="caution">
    <text evidence="1">The sequence shown here is derived from an EMBL/GenBank/DDBJ whole genome shotgun (WGS) entry which is preliminary data.</text>
</comment>
<reference evidence="1 2" key="1">
    <citation type="submission" date="2015-11" db="EMBL/GenBank/DDBJ databases">
        <title>Genomic analysis of 38 Legionella species identifies large and diverse effector repertoires.</title>
        <authorList>
            <person name="Burstein D."/>
            <person name="Amaro F."/>
            <person name="Zusman T."/>
            <person name="Lifshitz Z."/>
            <person name="Cohen O."/>
            <person name="Gilbert J.A."/>
            <person name="Pupko T."/>
            <person name="Shuman H.A."/>
            <person name="Segal G."/>
        </authorList>
    </citation>
    <scope>NUCLEOTIDE SEQUENCE [LARGE SCALE GENOMIC DNA]</scope>
    <source>
        <strain evidence="1 2">ATCC 51914</strain>
    </source>
</reference>
<dbReference type="RefSeq" id="WP_058480207.1">
    <property type="nucleotide sequence ID" value="NZ_CAAAIQ010000023.1"/>
</dbReference>
<name>A0A0W1ADQ2_9GAMM</name>
<evidence type="ECO:0000313" key="2">
    <source>
        <dbReference type="Proteomes" id="UP000054729"/>
    </source>
</evidence>
<protein>
    <submittedName>
        <fullName evidence="1">Uncharacterized protein</fullName>
    </submittedName>
</protein>
<sequence length="208" mass="24580">MSFLKLDRTTQPSYIPFDQEWLTKNLYLNNAFVLKTQFNSSWGDFDILFLTEFKALEYSKILKEKFECPLPHTVFGNRISLQYKDRKEFLLAAHQSELYMAPFNGRFFMAHIGLNIKQVARIEHKPSEGKFIIQFKTLDGAKEYLDKLKDSSLSAILDEDAKTLEFQEYQSLLLMKKAFESSCNRPTISRQPSERHLRKEWINNYLKQ</sequence>
<dbReference type="PATRIC" id="fig|66969.6.peg.1658"/>
<gene>
    <name evidence="1" type="ORF">Lwal_1520</name>
</gene>
<keyword evidence="2" id="KW-1185">Reference proteome</keyword>
<evidence type="ECO:0000313" key="1">
    <source>
        <dbReference type="EMBL" id="KTD79448.1"/>
    </source>
</evidence>
<dbReference type="Proteomes" id="UP000054729">
    <property type="component" value="Unassembled WGS sequence"/>
</dbReference>
<dbReference type="AlphaFoldDB" id="A0A0W1ADQ2"/>
<dbReference type="EMBL" id="LNZB01000036">
    <property type="protein sequence ID" value="KTD79448.1"/>
    <property type="molecule type" value="Genomic_DNA"/>
</dbReference>
<accession>A0A0W1ADQ2</accession>
<organism evidence="1 2">
    <name type="scientific">Legionella waltersii</name>
    <dbReference type="NCBI Taxonomy" id="66969"/>
    <lineage>
        <taxon>Bacteria</taxon>
        <taxon>Pseudomonadati</taxon>
        <taxon>Pseudomonadota</taxon>
        <taxon>Gammaproteobacteria</taxon>
        <taxon>Legionellales</taxon>
        <taxon>Legionellaceae</taxon>
        <taxon>Legionella</taxon>
    </lineage>
</organism>